<dbReference type="EMBL" id="MQMG01000011">
    <property type="protein sequence ID" value="OKO94987.1"/>
    <property type="molecule type" value="Genomic_DNA"/>
</dbReference>
<dbReference type="InterPro" id="IPR003156">
    <property type="entry name" value="DHHA1_dom"/>
</dbReference>
<evidence type="ECO:0000259" key="2">
    <source>
        <dbReference type="Pfam" id="PF02272"/>
    </source>
</evidence>
<dbReference type="Proteomes" id="UP000186030">
    <property type="component" value="Unassembled WGS sequence"/>
</dbReference>
<reference evidence="3 4" key="1">
    <citation type="submission" date="2016-11" db="EMBL/GenBank/DDBJ databases">
        <authorList>
            <person name="Kadnikov V."/>
            <person name="Nazina T."/>
        </authorList>
    </citation>
    <scope>NUCLEOTIDE SEQUENCE [LARGE SCALE GENOMIC DNA]</scope>
    <source>
        <strain evidence="3 4">1017</strain>
    </source>
</reference>
<feature type="domain" description="DHHA1" evidence="2">
    <location>
        <begin position="258"/>
        <end position="341"/>
    </location>
</feature>
<dbReference type="PANTHER" id="PTHR47618">
    <property type="entry name" value="BIFUNCTIONAL OLIGORIBONUCLEASE AND PAP PHOSPHATASE NRNA"/>
    <property type="match status" value="1"/>
</dbReference>
<organism evidence="3 4">
    <name type="scientific">Geobacillus proteiniphilus</name>
    <dbReference type="NCBI Taxonomy" id="860353"/>
    <lineage>
        <taxon>Bacteria</taxon>
        <taxon>Bacillati</taxon>
        <taxon>Bacillota</taxon>
        <taxon>Bacilli</taxon>
        <taxon>Bacillales</taxon>
        <taxon>Anoxybacillaceae</taxon>
        <taxon>Geobacillus</taxon>
    </lineage>
</organism>
<proteinExistence type="predicted"/>
<gene>
    <name evidence="3" type="ORF">BRO54_1192</name>
</gene>
<comment type="caution">
    <text evidence="3">The sequence shown here is derived from an EMBL/GenBank/DDBJ whole genome shotgun (WGS) entry which is preliminary data.</text>
</comment>
<accession>A0A1Q5T426</accession>
<dbReference type="Gene3D" id="3.90.1640.10">
    <property type="entry name" value="inorganic pyrophosphatase (n-terminal core)"/>
    <property type="match status" value="1"/>
</dbReference>
<dbReference type="Pfam" id="PF01368">
    <property type="entry name" value="DHH"/>
    <property type="match status" value="1"/>
</dbReference>
<dbReference type="GO" id="GO:0003676">
    <property type="term" value="F:nucleic acid binding"/>
    <property type="evidence" value="ECO:0007669"/>
    <property type="project" value="InterPro"/>
</dbReference>
<evidence type="ECO:0000313" key="3">
    <source>
        <dbReference type="EMBL" id="OKO94987.1"/>
    </source>
</evidence>
<protein>
    <submittedName>
        <fullName evidence="3">Uncharacterized protein</fullName>
    </submittedName>
</protein>
<name>A0A1Q5T426_9BACL</name>
<evidence type="ECO:0000313" key="4">
    <source>
        <dbReference type="Proteomes" id="UP000186030"/>
    </source>
</evidence>
<dbReference type="Pfam" id="PF02272">
    <property type="entry name" value="DHHA1"/>
    <property type="match status" value="1"/>
</dbReference>
<dbReference type="InterPro" id="IPR001667">
    <property type="entry name" value="DDH_dom"/>
</dbReference>
<dbReference type="Gene3D" id="3.10.310.30">
    <property type="match status" value="1"/>
</dbReference>
<dbReference type="InterPro" id="IPR051319">
    <property type="entry name" value="Oligoribo/pAp-PDE_c-di-AMP_PDE"/>
</dbReference>
<reference evidence="4" key="2">
    <citation type="submission" date="2017-01" db="EMBL/GenBank/DDBJ databases">
        <title>Genome sequencing and annotation of Geobacillus sp. 1017, a Hydrocarbon-Oxidizing Thermophilic Bacterium Isolated from a Heavy Oil Reservoir (China).</title>
        <authorList>
            <person name="Kadnikov V.V."/>
            <person name="Mardanov A.V."/>
            <person name="Poltaraus A.B."/>
            <person name="Sokolova D.S."/>
            <person name="Semenova E.M."/>
            <person name="Ravin N.V."/>
            <person name="Tourova T.P."/>
            <person name="Nazina T.N."/>
        </authorList>
    </citation>
    <scope>NUCLEOTIDE SEQUENCE [LARGE SCALE GENOMIC DNA]</scope>
    <source>
        <strain evidence="4">1017</strain>
    </source>
</reference>
<evidence type="ECO:0000259" key="1">
    <source>
        <dbReference type="Pfam" id="PF01368"/>
    </source>
</evidence>
<dbReference type="AlphaFoldDB" id="A0A1Q5T426"/>
<dbReference type="PANTHER" id="PTHR47618:SF1">
    <property type="entry name" value="BIFUNCTIONAL OLIGORIBONUCLEASE AND PAP PHOSPHATASE NRNA"/>
    <property type="match status" value="1"/>
</dbReference>
<feature type="domain" description="DDH" evidence="1">
    <location>
        <begin position="47"/>
        <end position="185"/>
    </location>
</feature>
<dbReference type="InterPro" id="IPR038763">
    <property type="entry name" value="DHH_sf"/>
</dbReference>
<sequence>MFISFFIVHRSREKCQRLNMTGDKKGEERMKPVHQQILDAIREFDTIIIHRHVRPDPDAYGSQGGLAAMLAASFPKKRVYAVGTDDPSLSFLRNMDVIDDSVYEQALVIVCDTANEERICDSRYRLGRKLVKIDHHPNDTPYGDIMWVDTAASSTSEMIYEFYLAGKEEGLTMTAEAARLIYAGIVGDTGRFLFPRTSEKTFRYAGELISYGFSLTELYDGLYRTSLPLARLSGYVLSNFTIEEGVAAVKMPRALLEEYGVTPLEASQLVGLLGNIDGIVAWVFFIEEEREIRVRFRSKGPVINVVAKRYGGGGHPLAAGASIASWEEADRVIEDVKAVCRAER</sequence>
<dbReference type="SUPFAM" id="SSF64182">
    <property type="entry name" value="DHH phosphoesterases"/>
    <property type="match status" value="1"/>
</dbReference>